<keyword evidence="2" id="KW-1185">Reference proteome</keyword>
<sequence length="90" mass="10760">MSLRRAVDLSARYSRVNKLVYSKPRLFPPWKCFFKKIYYYSSWFCTLLELRFVIRKSLSKRLRTANFKDRCHPSAICHAVMTRGSVSVLY</sequence>
<evidence type="ECO:0000313" key="2">
    <source>
        <dbReference type="Proteomes" id="UP000219338"/>
    </source>
</evidence>
<dbReference type="Proteomes" id="UP000219338">
    <property type="component" value="Unassembled WGS sequence"/>
</dbReference>
<evidence type="ECO:0000313" key="1">
    <source>
        <dbReference type="EMBL" id="SJL08073.1"/>
    </source>
</evidence>
<name>A0A284RH39_ARMOS</name>
<reference evidence="2" key="1">
    <citation type="journal article" date="2017" name="Nat. Ecol. Evol.">
        <title>Genome expansion and lineage-specific genetic innovations in the forest pathogenic fungi Armillaria.</title>
        <authorList>
            <person name="Sipos G."/>
            <person name="Prasanna A.N."/>
            <person name="Walter M.C."/>
            <person name="O'Connor E."/>
            <person name="Balint B."/>
            <person name="Krizsan K."/>
            <person name="Kiss B."/>
            <person name="Hess J."/>
            <person name="Varga T."/>
            <person name="Slot J."/>
            <person name="Riley R."/>
            <person name="Boka B."/>
            <person name="Rigling D."/>
            <person name="Barry K."/>
            <person name="Lee J."/>
            <person name="Mihaltcheva S."/>
            <person name="LaButti K."/>
            <person name="Lipzen A."/>
            <person name="Waldron R."/>
            <person name="Moloney N.M."/>
            <person name="Sperisen C."/>
            <person name="Kredics L."/>
            <person name="Vagvoelgyi C."/>
            <person name="Patrignani A."/>
            <person name="Fitzpatrick D."/>
            <person name="Nagy I."/>
            <person name="Doyle S."/>
            <person name="Anderson J.B."/>
            <person name="Grigoriev I.V."/>
            <person name="Gueldener U."/>
            <person name="Muensterkoetter M."/>
            <person name="Nagy L.G."/>
        </authorList>
    </citation>
    <scope>NUCLEOTIDE SEQUENCE [LARGE SCALE GENOMIC DNA]</scope>
    <source>
        <strain evidence="2">C18/9</strain>
    </source>
</reference>
<dbReference type="AlphaFoldDB" id="A0A284RH39"/>
<protein>
    <submittedName>
        <fullName evidence="1">Uncharacterized protein</fullName>
    </submittedName>
</protein>
<gene>
    <name evidence="1" type="ORF">ARMOST_11434</name>
</gene>
<dbReference type="EMBL" id="FUEG01000009">
    <property type="protein sequence ID" value="SJL08073.1"/>
    <property type="molecule type" value="Genomic_DNA"/>
</dbReference>
<accession>A0A284RH39</accession>
<proteinExistence type="predicted"/>
<organism evidence="1 2">
    <name type="scientific">Armillaria ostoyae</name>
    <name type="common">Armillaria root rot fungus</name>
    <dbReference type="NCBI Taxonomy" id="47428"/>
    <lineage>
        <taxon>Eukaryota</taxon>
        <taxon>Fungi</taxon>
        <taxon>Dikarya</taxon>
        <taxon>Basidiomycota</taxon>
        <taxon>Agaricomycotina</taxon>
        <taxon>Agaricomycetes</taxon>
        <taxon>Agaricomycetidae</taxon>
        <taxon>Agaricales</taxon>
        <taxon>Marasmiineae</taxon>
        <taxon>Physalacriaceae</taxon>
        <taxon>Armillaria</taxon>
    </lineage>
</organism>